<dbReference type="Pfam" id="PF00847">
    <property type="entry name" value="AP2"/>
    <property type="match status" value="1"/>
</dbReference>
<dbReference type="PANTHER" id="PTHR31677:SF240">
    <property type="entry name" value="ETHYLENE-RESPONSIVE TRANSCRIPTION FACTOR 5"/>
    <property type="match status" value="1"/>
</dbReference>
<dbReference type="RefSeq" id="XP_005782074.1">
    <property type="nucleotide sequence ID" value="XM_005782017.1"/>
</dbReference>
<dbReference type="GO" id="GO:0008270">
    <property type="term" value="F:zinc ion binding"/>
    <property type="evidence" value="ECO:0007669"/>
    <property type="project" value="UniProtKB-KW"/>
</dbReference>
<dbReference type="PANTHER" id="PTHR31677">
    <property type="entry name" value="AP2 DOMAIN CLASS TRANSCRIPTION FACTOR"/>
    <property type="match status" value="1"/>
</dbReference>
<evidence type="ECO:0000313" key="13">
    <source>
        <dbReference type="Proteomes" id="UP000013827"/>
    </source>
</evidence>
<evidence type="ECO:0000256" key="8">
    <source>
        <dbReference type="ARBA" id="ARBA00023242"/>
    </source>
</evidence>
<keyword evidence="6" id="KW-0238">DNA-binding</keyword>
<dbReference type="Gene3D" id="3.30.730.10">
    <property type="entry name" value="AP2/ERF domain"/>
    <property type="match status" value="4"/>
</dbReference>
<dbReference type="KEGG" id="ehx:EMIHUDRAFT_233730"/>
<evidence type="ECO:0000256" key="7">
    <source>
        <dbReference type="ARBA" id="ARBA00023163"/>
    </source>
</evidence>
<feature type="domain" description="AP2/ERF" evidence="11">
    <location>
        <begin position="536"/>
        <end position="593"/>
    </location>
</feature>
<feature type="domain" description="HTH cro/C1-type" evidence="10">
    <location>
        <begin position="403"/>
        <end position="427"/>
    </location>
</feature>
<keyword evidence="4" id="KW-0862">Zinc</keyword>
<evidence type="ECO:0000313" key="12">
    <source>
        <dbReference type="EnsemblProtists" id="EOD29645"/>
    </source>
</evidence>
<evidence type="ECO:0000256" key="6">
    <source>
        <dbReference type="ARBA" id="ARBA00023125"/>
    </source>
</evidence>
<keyword evidence="8" id="KW-0539">Nucleus</keyword>
<evidence type="ECO:0000256" key="2">
    <source>
        <dbReference type="ARBA" id="ARBA00022723"/>
    </source>
</evidence>
<dbReference type="InterPro" id="IPR016177">
    <property type="entry name" value="DNA-bd_dom_sf"/>
</dbReference>
<evidence type="ECO:0000256" key="1">
    <source>
        <dbReference type="ARBA" id="ARBA00004123"/>
    </source>
</evidence>
<sequence>MEIDVPANVVRVRLILTVSRTGVRTGSRPSANIDCDECVYCRDKPRLGGPGTKRQKCVLKRSPTAHVYSAAALHDADSDAAPALPAKRRRIAKRSFDCEELIGMGFSEGDARRALADCSGVVGDAAERLIRLPRRVWVDWVNGRKMETYRGVVESYDASTGEHTILYEDNERAPTLLREQEDAGLLTWRDPTARPAPTRAEEAEGEDVAVVAEAEGLRLHLSIGSNTGYKGVRKDSRSGRFKAEQWTGGRYISLGKFGTAVEAAVAYARAVGEGPTAAAAPPAKRFRLAVAEPVERTASGSGAAASVQCGGSDSGSEDGQRRSAVILTAKRVAKRVTAAVVQKGASSACESEGTGAAILAVTTAAAAPTLALDHDVAFLGDCVRNCLQSPRSVACVRARMQCLSQKQLAAVLHVSQASLSSWLKGVRQSEEKVRQVDARAEVEVEATVGKEPPAGSEAISSQKAPVAEGLRLHLSSSSSTGYKGVCYEQQSGRYRVFRTEGSRTICIGVFHTVIEAAVAYARAGLKLHLAGGSTTGYKGVRKLTQQAGRFEARRYEGSRTIYIGVFDTAVEAAVAYARAIGEYQPPTVSAEAEGFRLQLSSNGTGYKGVCKQPSSRFKAHPKVGDRKVYLGTFDTALEAAVACARAVGGRRT</sequence>
<dbReference type="HOGENOM" id="CLU_420620_0_0_1"/>
<keyword evidence="5" id="KW-0805">Transcription regulation</keyword>
<dbReference type="PaxDb" id="2903-EOD29645"/>
<keyword evidence="13" id="KW-1185">Reference proteome</keyword>
<dbReference type="GeneID" id="17274920"/>
<dbReference type="InterPro" id="IPR036955">
    <property type="entry name" value="AP2/ERF_dom_sf"/>
</dbReference>
<reference evidence="12" key="2">
    <citation type="submission" date="2024-10" db="UniProtKB">
        <authorList>
            <consortium name="EnsemblProtists"/>
        </authorList>
    </citation>
    <scope>IDENTIFICATION</scope>
</reference>
<feature type="domain" description="AP2/ERF" evidence="11">
    <location>
        <begin position="605"/>
        <end position="652"/>
    </location>
</feature>
<reference evidence="13" key="1">
    <citation type="journal article" date="2013" name="Nature">
        <title>Pan genome of the phytoplankton Emiliania underpins its global distribution.</title>
        <authorList>
            <person name="Read B.A."/>
            <person name="Kegel J."/>
            <person name="Klute M.J."/>
            <person name="Kuo A."/>
            <person name="Lefebvre S.C."/>
            <person name="Maumus F."/>
            <person name="Mayer C."/>
            <person name="Miller J."/>
            <person name="Monier A."/>
            <person name="Salamov A."/>
            <person name="Young J."/>
            <person name="Aguilar M."/>
            <person name="Claverie J.M."/>
            <person name="Frickenhaus S."/>
            <person name="Gonzalez K."/>
            <person name="Herman E.K."/>
            <person name="Lin Y.C."/>
            <person name="Napier J."/>
            <person name="Ogata H."/>
            <person name="Sarno A.F."/>
            <person name="Shmutz J."/>
            <person name="Schroeder D."/>
            <person name="de Vargas C."/>
            <person name="Verret F."/>
            <person name="von Dassow P."/>
            <person name="Valentin K."/>
            <person name="Van de Peer Y."/>
            <person name="Wheeler G."/>
            <person name="Dacks J.B."/>
            <person name="Delwiche C.F."/>
            <person name="Dyhrman S.T."/>
            <person name="Glockner G."/>
            <person name="John U."/>
            <person name="Richards T."/>
            <person name="Worden A.Z."/>
            <person name="Zhang X."/>
            <person name="Grigoriev I.V."/>
            <person name="Allen A.E."/>
            <person name="Bidle K."/>
            <person name="Borodovsky M."/>
            <person name="Bowler C."/>
            <person name="Brownlee C."/>
            <person name="Cock J.M."/>
            <person name="Elias M."/>
            <person name="Gladyshev V.N."/>
            <person name="Groth M."/>
            <person name="Guda C."/>
            <person name="Hadaegh A."/>
            <person name="Iglesias-Rodriguez M.D."/>
            <person name="Jenkins J."/>
            <person name="Jones B.M."/>
            <person name="Lawson T."/>
            <person name="Leese F."/>
            <person name="Lindquist E."/>
            <person name="Lobanov A."/>
            <person name="Lomsadze A."/>
            <person name="Malik S.B."/>
            <person name="Marsh M.E."/>
            <person name="Mackinder L."/>
            <person name="Mock T."/>
            <person name="Mueller-Roeber B."/>
            <person name="Pagarete A."/>
            <person name="Parker M."/>
            <person name="Probert I."/>
            <person name="Quesneville H."/>
            <person name="Raines C."/>
            <person name="Rensing S.A."/>
            <person name="Riano-Pachon D.M."/>
            <person name="Richier S."/>
            <person name="Rokitta S."/>
            <person name="Shiraiwa Y."/>
            <person name="Soanes D.M."/>
            <person name="van der Giezen M."/>
            <person name="Wahlund T.M."/>
            <person name="Williams B."/>
            <person name="Wilson W."/>
            <person name="Wolfe G."/>
            <person name="Wurch L.L."/>
        </authorList>
    </citation>
    <scope>NUCLEOTIDE SEQUENCE</scope>
</reference>
<dbReference type="InterPro" id="IPR001387">
    <property type="entry name" value="Cro/C1-type_HTH"/>
</dbReference>
<evidence type="ECO:0000256" key="5">
    <source>
        <dbReference type="ARBA" id="ARBA00023015"/>
    </source>
</evidence>
<dbReference type="Pfam" id="PF02008">
    <property type="entry name" value="zf-CXXC"/>
    <property type="match status" value="1"/>
</dbReference>
<evidence type="ECO:0008006" key="14">
    <source>
        <dbReference type="Google" id="ProtNLM"/>
    </source>
</evidence>
<proteinExistence type="predicted"/>
<keyword evidence="7" id="KW-0804">Transcription</keyword>
<comment type="subcellular location">
    <subcellularLocation>
        <location evidence="1">Nucleus</location>
    </subcellularLocation>
</comment>
<dbReference type="PROSITE" id="PS51032">
    <property type="entry name" value="AP2_ERF"/>
    <property type="match status" value="3"/>
</dbReference>
<protein>
    <recommendedName>
        <fullName evidence="14">AP2/ERF domain-containing protein</fullName>
    </recommendedName>
</protein>
<evidence type="ECO:0000256" key="4">
    <source>
        <dbReference type="ARBA" id="ARBA00022833"/>
    </source>
</evidence>
<dbReference type="AlphaFoldDB" id="A0A0D3K1L0"/>
<keyword evidence="3" id="KW-0863">Zinc-finger</keyword>
<dbReference type="CDD" id="cd14291">
    <property type="entry name" value="UBA1_NUB1_like"/>
    <property type="match status" value="1"/>
</dbReference>
<evidence type="ECO:0000259" key="10">
    <source>
        <dbReference type="PROSITE" id="PS50943"/>
    </source>
</evidence>
<dbReference type="GO" id="GO:0003700">
    <property type="term" value="F:DNA-binding transcription factor activity"/>
    <property type="evidence" value="ECO:0007669"/>
    <property type="project" value="InterPro"/>
</dbReference>
<organism evidence="12 13">
    <name type="scientific">Emiliania huxleyi (strain CCMP1516)</name>
    <dbReference type="NCBI Taxonomy" id="280463"/>
    <lineage>
        <taxon>Eukaryota</taxon>
        <taxon>Haptista</taxon>
        <taxon>Haptophyta</taxon>
        <taxon>Prymnesiophyceae</taxon>
        <taxon>Isochrysidales</taxon>
        <taxon>Noelaerhabdaceae</taxon>
        <taxon>Emiliania</taxon>
    </lineage>
</organism>
<dbReference type="SUPFAM" id="SSF54171">
    <property type="entry name" value="DNA-binding domain"/>
    <property type="match status" value="4"/>
</dbReference>
<dbReference type="CDD" id="cd00093">
    <property type="entry name" value="HTH_XRE"/>
    <property type="match status" value="1"/>
</dbReference>
<dbReference type="Gene3D" id="1.10.8.10">
    <property type="entry name" value="DNA helicase RuvA subunit, C-terminal domain"/>
    <property type="match status" value="1"/>
</dbReference>
<dbReference type="GO" id="GO:0003677">
    <property type="term" value="F:DNA binding"/>
    <property type="evidence" value="ECO:0007669"/>
    <property type="project" value="UniProtKB-KW"/>
</dbReference>
<evidence type="ECO:0000256" key="9">
    <source>
        <dbReference type="SAM" id="MobiDB-lite"/>
    </source>
</evidence>
<dbReference type="InterPro" id="IPR002857">
    <property type="entry name" value="Znf_CXXC"/>
</dbReference>
<evidence type="ECO:0000259" key="11">
    <source>
        <dbReference type="PROSITE" id="PS51032"/>
    </source>
</evidence>
<dbReference type="EnsemblProtists" id="EOD29645">
    <property type="protein sequence ID" value="EOD29645"/>
    <property type="gene ID" value="EMIHUDRAFT_233730"/>
</dbReference>
<evidence type="ECO:0000256" key="3">
    <source>
        <dbReference type="ARBA" id="ARBA00022771"/>
    </source>
</evidence>
<keyword evidence="2" id="KW-0479">Metal-binding</keyword>
<feature type="domain" description="AP2/ERF" evidence="11">
    <location>
        <begin position="228"/>
        <end position="287"/>
    </location>
</feature>
<name>A0A0D3K1L0_EMIH1</name>
<feature type="region of interest" description="Disordered" evidence="9">
    <location>
        <begin position="301"/>
        <end position="320"/>
    </location>
</feature>
<dbReference type="GO" id="GO:0005634">
    <property type="term" value="C:nucleus"/>
    <property type="evidence" value="ECO:0007669"/>
    <property type="project" value="UniProtKB-SubCell"/>
</dbReference>
<dbReference type="InterPro" id="IPR001471">
    <property type="entry name" value="AP2/ERF_dom"/>
</dbReference>
<accession>A0A0D3K1L0</accession>
<dbReference type="Proteomes" id="UP000013827">
    <property type="component" value="Unassembled WGS sequence"/>
</dbReference>
<dbReference type="PROSITE" id="PS50943">
    <property type="entry name" value="HTH_CROC1"/>
    <property type="match status" value="1"/>
</dbReference>